<dbReference type="GO" id="GO:0015074">
    <property type="term" value="P:DNA integration"/>
    <property type="evidence" value="ECO:0007669"/>
    <property type="project" value="InterPro"/>
</dbReference>
<dbReference type="SUPFAM" id="SSF53098">
    <property type="entry name" value="Ribonuclease H-like"/>
    <property type="match status" value="1"/>
</dbReference>
<dbReference type="EMBL" id="DRGY01000100">
    <property type="protein sequence ID" value="HEA53159.1"/>
    <property type="molecule type" value="Genomic_DNA"/>
</dbReference>
<dbReference type="NCBIfam" id="NF033563">
    <property type="entry name" value="transpos_IS30"/>
    <property type="match status" value="1"/>
</dbReference>
<proteinExistence type="predicted"/>
<dbReference type="GO" id="GO:0005829">
    <property type="term" value="C:cytosol"/>
    <property type="evidence" value="ECO:0007669"/>
    <property type="project" value="TreeGrafter"/>
</dbReference>
<dbReference type="GO" id="GO:0004803">
    <property type="term" value="F:transposase activity"/>
    <property type="evidence" value="ECO:0007669"/>
    <property type="project" value="TreeGrafter"/>
</dbReference>
<feature type="domain" description="Integrase catalytic" evidence="1">
    <location>
        <begin position="1"/>
        <end position="74"/>
    </location>
</feature>
<protein>
    <submittedName>
        <fullName evidence="2">IS30 family transposase</fullName>
    </submittedName>
</protein>
<dbReference type="InterPro" id="IPR012337">
    <property type="entry name" value="RNaseH-like_sf"/>
</dbReference>
<evidence type="ECO:0000313" key="2">
    <source>
        <dbReference type="EMBL" id="HEA53159.1"/>
    </source>
</evidence>
<dbReference type="InterPro" id="IPR051917">
    <property type="entry name" value="Transposase-Integrase"/>
</dbReference>
<name>A0A831VWH5_9GAMM</name>
<dbReference type="PANTHER" id="PTHR10948:SF23">
    <property type="entry name" value="TRANSPOSASE INSI FOR INSERTION SEQUENCE ELEMENT IS30A-RELATED"/>
    <property type="match status" value="1"/>
</dbReference>
<comment type="caution">
    <text evidence="2">The sequence shown here is derived from an EMBL/GenBank/DDBJ whole genome shotgun (WGS) entry which is preliminary data.</text>
</comment>
<evidence type="ECO:0000259" key="1">
    <source>
        <dbReference type="PROSITE" id="PS50994"/>
    </source>
</evidence>
<dbReference type="InterPro" id="IPR053392">
    <property type="entry name" value="Transposase_IS30-like"/>
</dbReference>
<dbReference type="GO" id="GO:0032196">
    <property type="term" value="P:transposition"/>
    <property type="evidence" value="ECO:0007669"/>
    <property type="project" value="TreeGrafter"/>
</dbReference>
<dbReference type="PANTHER" id="PTHR10948">
    <property type="entry name" value="TRANSPOSASE"/>
    <property type="match status" value="1"/>
</dbReference>
<reference evidence="2" key="1">
    <citation type="journal article" date="2020" name="mSystems">
        <title>Genome- and Community-Level Interaction Insights into Carbon Utilization and Element Cycling Functions of Hydrothermarchaeota in Hydrothermal Sediment.</title>
        <authorList>
            <person name="Zhou Z."/>
            <person name="Liu Y."/>
            <person name="Xu W."/>
            <person name="Pan J."/>
            <person name="Luo Z.H."/>
            <person name="Li M."/>
        </authorList>
    </citation>
    <scope>NUCLEOTIDE SEQUENCE [LARGE SCALE GENOMIC DNA]</scope>
    <source>
        <strain evidence="2">HyVt-357</strain>
    </source>
</reference>
<accession>A0A831VWH5</accession>
<organism evidence="2">
    <name type="scientific">Marinobacter antarcticus</name>
    <dbReference type="NCBI Taxonomy" id="564117"/>
    <lineage>
        <taxon>Bacteria</taxon>
        <taxon>Pseudomonadati</taxon>
        <taxon>Pseudomonadota</taxon>
        <taxon>Gammaproteobacteria</taxon>
        <taxon>Pseudomonadales</taxon>
        <taxon>Marinobacteraceae</taxon>
        <taxon>Marinobacter</taxon>
    </lineage>
</organism>
<dbReference type="InterPro" id="IPR001584">
    <property type="entry name" value="Integrase_cat-core"/>
</dbReference>
<dbReference type="AlphaFoldDB" id="A0A831VWH5"/>
<gene>
    <name evidence="2" type="ORF">ENI00_12755</name>
</gene>
<dbReference type="PROSITE" id="PS50994">
    <property type="entry name" value="INTEGRASE"/>
    <property type="match status" value="1"/>
</dbReference>
<dbReference type="Proteomes" id="UP000885748">
    <property type="component" value="Unassembled WGS sequence"/>
</dbReference>
<sequence length="74" mass="8301">MIRMLRPLRGAVKTLTLDNGSEFAEHRCVGMTVTASTYFCDPCRSSQRGINENTNGLILQYFPKGTDFRNVTEA</sequence>